<evidence type="ECO:0000256" key="1">
    <source>
        <dbReference type="SAM" id="MobiDB-lite"/>
    </source>
</evidence>
<protein>
    <submittedName>
        <fullName evidence="3">Uncharacterized protein</fullName>
    </submittedName>
</protein>
<feature type="compositionally biased region" description="Polar residues" evidence="1">
    <location>
        <begin position="127"/>
        <end position="141"/>
    </location>
</feature>
<name>A0A933SAL8_UNCEI</name>
<feature type="region of interest" description="Disordered" evidence="1">
    <location>
        <begin position="124"/>
        <end position="143"/>
    </location>
</feature>
<evidence type="ECO:0000313" key="3">
    <source>
        <dbReference type="EMBL" id="MBI5168165.1"/>
    </source>
</evidence>
<accession>A0A933SAL8</accession>
<proteinExistence type="predicted"/>
<keyword evidence="2" id="KW-0732">Signal</keyword>
<evidence type="ECO:0000313" key="4">
    <source>
        <dbReference type="Proteomes" id="UP000696931"/>
    </source>
</evidence>
<organism evidence="3 4">
    <name type="scientific">Eiseniibacteriota bacterium</name>
    <dbReference type="NCBI Taxonomy" id="2212470"/>
    <lineage>
        <taxon>Bacteria</taxon>
        <taxon>Candidatus Eiseniibacteriota</taxon>
    </lineage>
</organism>
<feature type="signal peptide" evidence="2">
    <location>
        <begin position="1"/>
        <end position="24"/>
    </location>
</feature>
<dbReference type="PROSITE" id="PS51257">
    <property type="entry name" value="PROKAR_LIPOPROTEIN"/>
    <property type="match status" value="1"/>
</dbReference>
<comment type="caution">
    <text evidence="3">The sequence shown here is derived from an EMBL/GenBank/DDBJ whole genome shotgun (WGS) entry which is preliminary data.</text>
</comment>
<dbReference type="Proteomes" id="UP000696931">
    <property type="component" value="Unassembled WGS sequence"/>
</dbReference>
<dbReference type="EMBL" id="JACRIW010000014">
    <property type="protein sequence ID" value="MBI5168165.1"/>
    <property type="molecule type" value="Genomic_DNA"/>
</dbReference>
<feature type="chain" id="PRO_5037418808" evidence="2">
    <location>
        <begin position="25"/>
        <end position="403"/>
    </location>
</feature>
<gene>
    <name evidence="3" type="ORF">HZA61_01620</name>
</gene>
<reference evidence="3" key="1">
    <citation type="submission" date="2020-07" db="EMBL/GenBank/DDBJ databases">
        <title>Huge and variable diversity of episymbiotic CPR bacteria and DPANN archaea in groundwater ecosystems.</title>
        <authorList>
            <person name="He C.Y."/>
            <person name="Keren R."/>
            <person name="Whittaker M."/>
            <person name="Farag I.F."/>
            <person name="Doudna J."/>
            <person name="Cate J.H.D."/>
            <person name="Banfield J.F."/>
        </authorList>
    </citation>
    <scope>NUCLEOTIDE SEQUENCE</scope>
    <source>
        <strain evidence="3">NC_groundwater_1813_Pr3_B-0.1um_71_17</strain>
    </source>
</reference>
<dbReference type="AlphaFoldDB" id="A0A933SAL8"/>
<sequence>MFRSALFARTARAFATLAASAALATGCSKSVAPPGETTAARERAVESAMPGARDIRGELRAFRARLTFVGTVVERAPGGRVRPGRQDTWFTYSTGDVGERLDTIPANARLVRVQWGNPRTGVVTEGSLPSVQPGANSFTLPSPTPEGGTATFRFYAGYRPSVWWAGPDPRAWPASPDGDGRAVTVTDWEPFATSPPWPSGGRGAFGPDSFAFVPAQRLPIPGQPERRTFYEIFGDRIWARSEGDSVHQGAIIVLVNGGFDRDSEYRPRVVAGDPALPSGWEGDLVRYSVLNAQGLIGSPIGFRYRFEVRPPGGGVLQSAMTTPYPVFDANSPFRSPNLFGYLHLTLPGKWYVQARAEDAQGQLSLAGSSLGDLVELVDSGGGSPADHAVRRSIVKFYARPPIR</sequence>
<evidence type="ECO:0000256" key="2">
    <source>
        <dbReference type="SAM" id="SignalP"/>
    </source>
</evidence>